<proteinExistence type="predicted"/>
<dbReference type="Proteomes" id="UP000001603">
    <property type="component" value="Unassembled WGS sequence"/>
</dbReference>
<dbReference type="EMBL" id="AAOJ01000007">
    <property type="protein sequence ID" value="EAS63378.1"/>
    <property type="molecule type" value="Genomic_DNA"/>
</dbReference>
<name>Q1ZMR1_PHOAS</name>
<comment type="caution">
    <text evidence="1">The sequence shown here is derived from an EMBL/GenBank/DDBJ whole genome shotgun (WGS) entry which is preliminary data.</text>
</comment>
<dbReference type="HOGENOM" id="CLU_3347035_0_0_6"/>
<evidence type="ECO:0000313" key="2">
    <source>
        <dbReference type="Proteomes" id="UP000001603"/>
    </source>
</evidence>
<protein>
    <submittedName>
        <fullName evidence="1">Uncharacterized protein</fullName>
    </submittedName>
</protein>
<sequence length="37" mass="4578">MGWGKKREEINTKNDIKTIKKRRPKSTLHLFYFNRKD</sequence>
<reference evidence="1 2" key="1">
    <citation type="journal article" date="2009" name="Proc. Natl. Acad. Sci. U.S.A.">
        <title>The genomic basis of trophic strategy in marine bacteria.</title>
        <authorList>
            <person name="Lauro F.M."/>
            <person name="McDougald D."/>
            <person name="Thomas T."/>
            <person name="Williams T.J."/>
            <person name="Egan S."/>
            <person name="Rice S."/>
            <person name="DeMaere M.Z."/>
            <person name="Ting L."/>
            <person name="Ertan H."/>
            <person name="Johnson J."/>
            <person name="Ferriera S."/>
            <person name="Lapidus A."/>
            <person name="Anderson I."/>
            <person name="Kyrpides N."/>
            <person name="Munk A.C."/>
            <person name="Detter C."/>
            <person name="Han C.S."/>
            <person name="Brown M.V."/>
            <person name="Robb F.T."/>
            <person name="Kjelleberg S."/>
            <person name="Cavicchioli R."/>
        </authorList>
    </citation>
    <scope>NUCLEOTIDE SEQUENCE [LARGE SCALE GENOMIC DNA]</scope>
    <source>
        <strain evidence="1 2">S14</strain>
    </source>
</reference>
<gene>
    <name evidence="1" type="ORF">VAS14_07389</name>
</gene>
<organism evidence="1 2">
    <name type="scientific">Photobacterium angustum (strain S14 / CCUG 15956)</name>
    <name type="common">Vibrio sp. (strain S14 / CCUG 15956)</name>
    <dbReference type="NCBI Taxonomy" id="314292"/>
    <lineage>
        <taxon>Bacteria</taxon>
        <taxon>Pseudomonadati</taxon>
        <taxon>Pseudomonadota</taxon>
        <taxon>Gammaproteobacteria</taxon>
        <taxon>Vibrionales</taxon>
        <taxon>Vibrionaceae</taxon>
        <taxon>Photobacterium</taxon>
    </lineage>
</organism>
<dbReference type="AlphaFoldDB" id="Q1ZMR1"/>
<accession>Q1ZMR1</accession>
<evidence type="ECO:0000313" key="1">
    <source>
        <dbReference type="EMBL" id="EAS63378.1"/>
    </source>
</evidence>